<dbReference type="RefSeq" id="WP_074791402.1">
    <property type="nucleotide sequence ID" value="NZ_FNZX01000012.1"/>
</dbReference>
<dbReference type="InterPro" id="IPR053158">
    <property type="entry name" value="CapK_Type1_Caps_Biosynth"/>
</dbReference>
<evidence type="ECO:0000313" key="2">
    <source>
        <dbReference type="Proteomes" id="UP000182321"/>
    </source>
</evidence>
<keyword evidence="1" id="KW-0436">Ligase</keyword>
<protein>
    <submittedName>
        <fullName evidence="1">Phenylacetate-CoA ligase</fullName>
    </submittedName>
</protein>
<name>A0A1H7KAN5_9FIRM</name>
<sequence>MDREEKYNAFVKDDIENNRGRLVSSCEELDYLLAHPEANEILSKHYLNEILTYATTFSNYYKEYKNYRSIKDFPILNKQDLKDHWNDIEIEEYNCMTDNCTKYTSGSTGTPFKMVMDRYKHSRWIAGNKVFRANVGVKSHEKTVFISETVQDKKIPMERQERDNVYYLSCKYFDDNSLLGLLSYLRDNDIKSLTALASLLDKLAHLINEGLAPKWDGELIAIFSVSEHLKETTRKIIEKYFNCPVYVFYANEENGVLGVEDGTQFGCRANEADFYFEVLKIDSDEPCEEGELGRLIITDLFNKAFPIIRYENGDLVSMKRNPDGKLYITNIAGRKTDALYTTDGRMVHYFNSISFLEPYMDIKQFQLIQYSLKKFKWVLNTGNKEYEEMIIQESKALFGEDSEWEIEYVDEIPKLKSGKTQMTVCKIMK</sequence>
<gene>
    <name evidence="1" type="ORF">SAMN02910377_01929</name>
</gene>
<evidence type="ECO:0000313" key="1">
    <source>
        <dbReference type="EMBL" id="SEK82985.1"/>
    </source>
</evidence>
<keyword evidence="2" id="KW-1185">Reference proteome</keyword>
<dbReference type="PANTHER" id="PTHR36932:SF1">
    <property type="entry name" value="CAPSULAR POLYSACCHARIDE BIOSYNTHESIS PROTEIN"/>
    <property type="match status" value="1"/>
</dbReference>
<dbReference type="SUPFAM" id="SSF56801">
    <property type="entry name" value="Acetyl-CoA synthetase-like"/>
    <property type="match status" value="1"/>
</dbReference>
<reference evidence="2" key="1">
    <citation type="submission" date="2016-10" db="EMBL/GenBank/DDBJ databases">
        <authorList>
            <person name="Varghese N."/>
        </authorList>
    </citation>
    <scope>NUCLEOTIDE SEQUENCE [LARGE SCALE GENOMIC DNA]</scope>
    <source>
        <strain evidence="2">ACV-9</strain>
    </source>
</reference>
<dbReference type="Proteomes" id="UP000182321">
    <property type="component" value="Unassembled WGS sequence"/>
</dbReference>
<dbReference type="AlphaFoldDB" id="A0A1H7KAN5"/>
<proteinExistence type="predicted"/>
<accession>A0A1H7KAN5</accession>
<dbReference type="PANTHER" id="PTHR36932">
    <property type="entry name" value="CAPSULAR POLYSACCHARIDE BIOSYNTHESIS PROTEIN"/>
    <property type="match status" value="1"/>
</dbReference>
<dbReference type="Gene3D" id="3.40.50.12780">
    <property type="entry name" value="N-terminal domain of ligase-like"/>
    <property type="match status" value="1"/>
</dbReference>
<dbReference type="EMBL" id="FNZX01000012">
    <property type="protein sequence ID" value="SEK82985.1"/>
    <property type="molecule type" value="Genomic_DNA"/>
</dbReference>
<organism evidence="1 2">
    <name type="scientific">Pseudobutyrivibrio ruminis</name>
    <dbReference type="NCBI Taxonomy" id="46206"/>
    <lineage>
        <taxon>Bacteria</taxon>
        <taxon>Bacillati</taxon>
        <taxon>Bacillota</taxon>
        <taxon>Clostridia</taxon>
        <taxon>Lachnospirales</taxon>
        <taxon>Lachnospiraceae</taxon>
        <taxon>Pseudobutyrivibrio</taxon>
    </lineage>
</organism>
<dbReference type="GO" id="GO:0016874">
    <property type="term" value="F:ligase activity"/>
    <property type="evidence" value="ECO:0007669"/>
    <property type="project" value="UniProtKB-KW"/>
</dbReference>
<dbReference type="InterPro" id="IPR042099">
    <property type="entry name" value="ANL_N_sf"/>
</dbReference>